<dbReference type="Gene3D" id="3.20.20.140">
    <property type="entry name" value="Metal-dependent hydrolases"/>
    <property type="match status" value="1"/>
</dbReference>
<dbReference type="Proteomes" id="UP000017396">
    <property type="component" value="Chromosome"/>
</dbReference>
<evidence type="ECO:0000259" key="1">
    <source>
        <dbReference type="SMART" id="SM00481"/>
    </source>
</evidence>
<dbReference type="InterPro" id="IPR052018">
    <property type="entry name" value="PHP_domain"/>
</dbReference>
<dbReference type="STRING" id="1183438.GKIL_2243"/>
<dbReference type="AlphaFoldDB" id="U5QLK5"/>
<organism evidence="2 3">
    <name type="scientific">Gloeobacter kilaueensis (strain ATCC BAA-2537 / CCAP 1431/1 / ULC 316 / JS1)</name>
    <dbReference type="NCBI Taxonomy" id="1183438"/>
    <lineage>
        <taxon>Bacteria</taxon>
        <taxon>Bacillati</taxon>
        <taxon>Cyanobacteriota</taxon>
        <taxon>Cyanophyceae</taxon>
        <taxon>Gloeobacterales</taxon>
        <taxon>Gloeobacteraceae</taxon>
        <taxon>Gloeobacter</taxon>
    </lineage>
</organism>
<dbReference type="GO" id="GO:0004534">
    <property type="term" value="F:5'-3' RNA exonuclease activity"/>
    <property type="evidence" value="ECO:0007669"/>
    <property type="project" value="TreeGrafter"/>
</dbReference>
<dbReference type="HOGENOM" id="CLU_067347_1_0_3"/>
<dbReference type="InterPro" id="IPR016195">
    <property type="entry name" value="Pol/histidinol_Pase-like"/>
</dbReference>
<accession>U5QLK5</accession>
<feature type="domain" description="Polymerase/histidinol phosphatase N-terminal" evidence="1">
    <location>
        <begin position="3"/>
        <end position="64"/>
    </location>
</feature>
<protein>
    <submittedName>
        <fullName evidence="2">PHP domain protein</fullName>
    </submittedName>
</protein>
<dbReference type="RefSeq" id="WP_023173646.1">
    <property type="nucleotide sequence ID" value="NC_022600.1"/>
</dbReference>
<dbReference type="InterPro" id="IPR003141">
    <property type="entry name" value="Pol/His_phosphatase_N"/>
</dbReference>
<dbReference type="SUPFAM" id="SSF89550">
    <property type="entry name" value="PHP domain-like"/>
    <property type="match status" value="1"/>
</dbReference>
<reference evidence="2 3" key="1">
    <citation type="journal article" date="2013" name="PLoS ONE">
        <title>Cultivation and Complete Genome Sequencing of Gloeobacter kilaueensis sp. nov., from a Lava Cave in Kilauea Caldera, Hawai'i.</title>
        <authorList>
            <person name="Saw J.H."/>
            <person name="Schatz M."/>
            <person name="Brown M.V."/>
            <person name="Kunkel D.D."/>
            <person name="Foster J.S."/>
            <person name="Shick H."/>
            <person name="Christensen S."/>
            <person name="Hou S."/>
            <person name="Wan X."/>
            <person name="Donachie S.P."/>
        </authorList>
    </citation>
    <scope>NUCLEOTIDE SEQUENCE [LARGE SCALE GENOMIC DNA]</scope>
    <source>
        <strain evidence="3">JS</strain>
    </source>
</reference>
<dbReference type="OrthoDB" id="9804333at2"/>
<evidence type="ECO:0000313" key="2">
    <source>
        <dbReference type="EMBL" id="AGY58489.1"/>
    </source>
</evidence>
<keyword evidence="3" id="KW-1185">Reference proteome</keyword>
<sequence length="259" mass="28923">MLVGLHNHTCFSDGRYSPAALIAQAKALGYERLAMTDHNSVAGWQSLEALPDWVIPGIELSCFSDDGTEVHLLGLGVMPAGRLLAHTRYFQDEYNRLWQEGFLGATGDEKLATLAFDPTTREQAIDYLCQTVSTRQAVNAWAAAHGEAYLERLRPRIPHWREAIDWLRESKAEIGLAHPGRYPELPDLEPLIEAVDAIEVIHPDHPPTARRFWGQQARERGKACWGSHDFHGWSGTQQNGLLPPVELESDWLAAGSCVR</sequence>
<dbReference type="PANTHER" id="PTHR42924:SF3">
    <property type="entry name" value="POLYMERASE_HISTIDINOL PHOSPHATASE N-TERMINAL DOMAIN-CONTAINING PROTEIN"/>
    <property type="match status" value="1"/>
</dbReference>
<dbReference type="SMART" id="SM00481">
    <property type="entry name" value="POLIIIAc"/>
    <property type="match status" value="1"/>
</dbReference>
<gene>
    <name evidence="2" type="primary">dnaE</name>
    <name evidence="2" type="ORF">GKIL_2243</name>
</gene>
<evidence type="ECO:0000313" key="3">
    <source>
        <dbReference type="Proteomes" id="UP000017396"/>
    </source>
</evidence>
<dbReference type="KEGG" id="glj:GKIL_2243"/>
<proteinExistence type="predicted"/>
<name>U5QLK5_GLOK1</name>
<dbReference type="Pfam" id="PF02811">
    <property type="entry name" value="PHP"/>
    <property type="match status" value="1"/>
</dbReference>
<dbReference type="eggNOG" id="COG0613">
    <property type="taxonomic scope" value="Bacteria"/>
</dbReference>
<dbReference type="EMBL" id="CP003587">
    <property type="protein sequence ID" value="AGY58489.1"/>
    <property type="molecule type" value="Genomic_DNA"/>
</dbReference>
<dbReference type="PANTHER" id="PTHR42924">
    <property type="entry name" value="EXONUCLEASE"/>
    <property type="match status" value="1"/>
</dbReference>
<dbReference type="GO" id="GO:0035312">
    <property type="term" value="F:5'-3' DNA exonuclease activity"/>
    <property type="evidence" value="ECO:0007669"/>
    <property type="project" value="TreeGrafter"/>
</dbReference>
<dbReference type="InterPro" id="IPR004013">
    <property type="entry name" value="PHP_dom"/>
</dbReference>